<protein>
    <recommendedName>
        <fullName evidence="3">Fungal N-terminal domain-containing protein</fullName>
    </recommendedName>
</protein>
<keyword evidence="2" id="KW-1185">Reference proteome</keyword>
<accession>A0AAJ0MKF6</accession>
<name>A0AAJ0MKF6_9PEZI</name>
<evidence type="ECO:0000313" key="1">
    <source>
        <dbReference type="EMBL" id="KAK3363769.1"/>
    </source>
</evidence>
<reference evidence="1" key="1">
    <citation type="journal article" date="2023" name="Mol. Phylogenet. Evol.">
        <title>Genome-scale phylogeny and comparative genomics of the fungal order Sordariales.</title>
        <authorList>
            <person name="Hensen N."/>
            <person name="Bonometti L."/>
            <person name="Westerberg I."/>
            <person name="Brannstrom I.O."/>
            <person name="Guillou S."/>
            <person name="Cros-Aarteil S."/>
            <person name="Calhoun S."/>
            <person name="Haridas S."/>
            <person name="Kuo A."/>
            <person name="Mondo S."/>
            <person name="Pangilinan J."/>
            <person name="Riley R."/>
            <person name="LaButti K."/>
            <person name="Andreopoulos B."/>
            <person name="Lipzen A."/>
            <person name="Chen C."/>
            <person name="Yan M."/>
            <person name="Daum C."/>
            <person name="Ng V."/>
            <person name="Clum A."/>
            <person name="Steindorff A."/>
            <person name="Ohm R.A."/>
            <person name="Martin F."/>
            <person name="Silar P."/>
            <person name="Natvig D.O."/>
            <person name="Lalanne C."/>
            <person name="Gautier V."/>
            <person name="Ament-Velasquez S.L."/>
            <person name="Kruys A."/>
            <person name="Hutchinson M.I."/>
            <person name="Powell A.J."/>
            <person name="Barry K."/>
            <person name="Miller A.N."/>
            <person name="Grigoriev I.V."/>
            <person name="Debuchy R."/>
            <person name="Gladieux P."/>
            <person name="Hiltunen Thoren M."/>
            <person name="Johannesson H."/>
        </authorList>
    </citation>
    <scope>NUCLEOTIDE SEQUENCE</scope>
    <source>
        <strain evidence="1">CBS 955.72</strain>
    </source>
</reference>
<reference evidence="1" key="2">
    <citation type="submission" date="2023-06" db="EMBL/GenBank/DDBJ databases">
        <authorList>
            <consortium name="Lawrence Berkeley National Laboratory"/>
            <person name="Haridas S."/>
            <person name="Hensen N."/>
            <person name="Bonometti L."/>
            <person name="Westerberg I."/>
            <person name="Brannstrom I.O."/>
            <person name="Guillou S."/>
            <person name="Cros-Aarteil S."/>
            <person name="Calhoun S."/>
            <person name="Kuo A."/>
            <person name="Mondo S."/>
            <person name="Pangilinan J."/>
            <person name="Riley R."/>
            <person name="Labutti K."/>
            <person name="Andreopoulos B."/>
            <person name="Lipzen A."/>
            <person name="Chen C."/>
            <person name="Yanf M."/>
            <person name="Daum C."/>
            <person name="Ng V."/>
            <person name="Clum A."/>
            <person name="Steindorff A."/>
            <person name="Ohm R."/>
            <person name="Martin F."/>
            <person name="Silar P."/>
            <person name="Natvig D."/>
            <person name="Lalanne C."/>
            <person name="Gautier V."/>
            <person name="Ament-Velasquez S.L."/>
            <person name="Kruys A."/>
            <person name="Hutchinson M.I."/>
            <person name="Powell A.J."/>
            <person name="Barry K."/>
            <person name="Miller A.N."/>
            <person name="Grigoriev I.V."/>
            <person name="Debuchy R."/>
            <person name="Gladieux P."/>
            <person name="Thoren M.H."/>
            <person name="Johannesson H."/>
        </authorList>
    </citation>
    <scope>NUCLEOTIDE SEQUENCE</scope>
    <source>
        <strain evidence="1">CBS 955.72</strain>
    </source>
</reference>
<dbReference type="EMBL" id="JAUIQD010000001">
    <property type="protein sequence ID" value="KAK3363769.1"/>
    <property type="molecule type" value="Genomic_DNA"/>
</dbReference>
<gene>
    <name evidence="1" type="ORF">B0T25DRAFT_53609</name>
</gene>
<evidence type="ECO:0000313" key="2">
    <source>
        <dbReference type="Proteomes" id="UP001275084"/>
    </source>
</evidence>
<evidence type="ECO:0008006" key="3">
    <source>
        <dbReference type="Google" id="ProtNLM"/>
    </source>
</evidence>
<sequence>MLASCLANTTESQKRQSIMAEILGVVASVAGLACLSLQINDSIGRLGATRAAVRTLPAQLNKIERRLEFLETVRRIVADRSRIVSKDHTTLIQTCEADYEAILQRWAPWKPKSKNLRTGGFAMDFRGPVRSCWGNIETLTSVSLRLTATLRCRSVPDSNA</sequence>
<proteinExistence type="predicted"/>
<dbReference type="AlphaFoldDB" id="A0AAJ0MKF6"/>
<comment type="caution">
    <text evidence="1">The sequence shown here is derived from an EMBL/GenBank/DDBJ whole genome shotgun (WGS) entry which is preliminary data.</text>
</comment>
<organism evidence="1 2">
    <name type="scientific">Lasiosphaeria hispida</name>
    <dbReference type="NCBI Taxonomy" id="260671"/>
    <lineage>
        <taxon>Eukaryota</taxon>
        <taxon>Fungi</taxon>
        <taxon>Dikarya</taxon>
        <taxon>Ascomycota</taxon>
        <taxon>Pezizomycotina</taxon>
        <taxon>Sordariomycetes</taxon>
        <taxon>Sordariomycetidae</taxon>
        <taxon>Sordariales</taxon>
        <taxon>Lasiosphaeriaceae</taxon>
        <taxon>Lasiosphaeria</taxon>
    </lineage>
</organism>
<dbReference type="Proteomes" id="UP001275084">
    <property type="component" value="Unassembled WGS sequence"/>
</dbReference>